<evidence type="ECO:0000259" key="5">
    <source>
        <dbReference type="PROSITE" id="PS50995"/>
    </source>
</evidence>
<evidence type="ECO:0000256" key="1">
    <source>
        <dbReference type="ARBA" id="ARBA00023015"/>
    </source>
</evidence>
<keyword evidence="1" id="KW-0805">Transcription regulation</keyword>
<dbReference type="AlphaFoldDB" id="A0A1H1LG88"/>
<keyword evidence="2 6" id="KW-0238">DNA-binding</keyword>
<dbReference type="EMBL" id="LT629757">
    <property type="protein sequence ID" value="SDR73558.1"/>
    <property type="molecule type" value="Genomic_DNA"/>
</dbReference>
<organism evidence="6 7">
    <name type="scientific">Nocardioides scoriae</name>
    <dbReference type="NCBI Taxonomy" id="642780"/>
    <lineage>
        <taxon>Bacteria</taxon>
        <taxon>Bacillati</taxon>
        <taxon>Actinomycetota</taxon>
        <taxon>Actinomycetes</taxon>
        <taxon>Propionibacteriales</taxon>
        <taxon>Nocardioidaceae</taxon>
        <taxon>Nocardioides</taxon>
    </lineage>
</organism>
<dbReference type="Gene3D" id="1.10.10.10">
    <property type="entry name" value="Winged helix-like DNA-binding domain superfamily/Winged helix DNA-binding domain"/>
    <property type="match status" value="1"/>
</dbReference>
<dbReference type="STRING" id="642780.SAMN04488570_0206"/>
<dbReference type="PROSITE" id="PS50995">
    <property type="entry name" value="HTH_MARR_2"/>
    <property type="match status" value="1"/>
</dbReference>
<dbReference type="GO" id="GO:0006950">
    <property type="term" value="P:response to stress"/>
    <property type="evidence" value="ECO:0007669"/>
    <property type="project" value="TreeGrafter"/>
</dbReference>
<name>A0A1H1LG88_9ACTN</name>
<dbReference type="SUPFAM" id="SSF46785">
    <property type="entry name" value="Winged helix' DNA-binding domain"/>
    <property type="match status" value="1"/>
</dbReference>
<dbReference type="GO" id="GO:0003677">
    <property type="term" value="F:DNA binding"/>
    <property type="evidence" value="ECO:0007669"/>
    <property type="project" value="UniProtKB-KW"/>
</dbReference>
<accession>A0A1H1LG88</accession>
<feature type="domain" description="HTH marR-type" evidence="5">
    <location>
        <begin position="24"/>
        <end position="157"/>
    </location>
</feature>
<evidence type="ECO:0000256" key="3">
    <source>
        <dbReference type="ARBA" id="ARBA00023163"/>
    </source>
</evidence>
<dbReference type="InterPro" id="IPR039422">
    <property type="entry name" value="MarR/SlyA-like"/>
</dbReference>
<proteinExistence type="predicted"/>
<keyword evidence="3" id="KW-0804">Transcription</keyword>
<evidence type="ECO:0000313" key="6">
    <source>
        <dbReference type="EMBL" id="SDR73558.1"/>
    </source>
</evidence>
<reference evidence="7" key="1">
    <citation type="submission" date="2016-10" db="EMBL/GenBank/DDBJ databases">
        <authorList>
            <person name="Varghese N."/>
            <person name="Submissions S."/>
        </authorList>
    </citation>
    <scope>NUCLEOTIDE SEQUENCE [LARGE SCALE GENOMIC DNA]</scope>
    <source>
        <strain evidence="7">DSM 22127</strain>
    </source>
</reference>
<dbReference type="Proteomes" id="UP000198859">
    <property type="component" value="Chromosome I"/>
</dbReference>
<dbReference type="PANTHER" id="PTHR33164">
    <property type="entry name" value="TRANSCRIPTIONAL REGULATOR, MARR FAMILY"/>
    <property type="match status" value="1"/>
</dbReference>
<protein>
    <submittedName>
        <fullName evidence="6">DNA-binding transcriptional regulator, MarR family</fullName>
    </submittedName>
</protein>
<dbReference type="PANTHER" id="PTHR33164:SF64">
    <property type="entry name" value="TRANSCRIPTIONAL REGULATOR SLYA"/>
    <property type="match status" value="1"/>
</dbReference>
<sequence length="162" mass="17377">MGTTAVTTTTVPAPDRTSHADALPPSLVDRLSALQRRAARGAAEALAADGCTLDQWRLLRALGDGEGHTMGELSEVLALPAATLTRVTDALADAALVYRRQAGEDRRRVRVHLARVGRRRLEVLEAVVAAHEQALLADPRWRADLDELHGLSRPPGSRAQGT</sequence>
<feature type="compositionally biased region" description="Low complexity" evidence="4">
    <location>
        <begin position="1"/>
        <end position="14"/>
    </location>
</feature>
<dbReference type="SMART" id="SM00347">
    <property type="entry name" value="HTH_MARR"/>
    <property type="match status" value="1"/>
</dbReference>
<keyword evidence="7" id="KW-1185">Reference proteome</keyword>
<dbReference type="InterPro" id="IPR036388">
    <property type="entry name" value="WH-like_DNA-bd_sf"/>
</dbReference>
<evidence type="ECO:0000256" key="2">
    <source>
        <dbReference type="ARBA" id="ARBA00023125"/>
    </source>
</evidence>
<dbReference type="InterPro" id="IPR000835">
    <property type="entry name" value="HTH_MarR-typ"/>
</dbReference>
<dbReference type="Pfam" id="PF12802">
    <property type="entry name" value="MarR_2"/>
    <property type="match status" value="1"/>
</dbReference>
<gene>
    <name evidence="6" type="ORF">SAMN04488570_0206</name>
</gene>
<evidence type="ECO:0000313" key="7">
    <source>
        <dbReference type="Proteomes" id="UP000198859"/>
    </source>
</evidence>
<dbReference type="GO" id="GO:0003700">
    <property type="term" value="F:DNA-binding transcription factor activity"/>
    <property type="evidence" value="ECO:0007669"/>
    <property type="project" value="InterPro"/>
</dbReference>
<feature type="region of interest" description="Disordered" evidence="4">
    <location>
        <begin position="1"/>
        <end position="23"/>
    </location>
</feature>
<evidence type="ECO:0000256" key="4">
    <source>
        <dbReference type="SAM" id="MobiDB-lite"/>
    </source>
</evidence>
<dbReference type="OrthoDB" id="3508128at2"/>
<dbReference type="InterPro" id="IPR036390">
    <property type="entry name" value="WH_DNA-bd_sf"/>
</dbReference>